<dbReference type="Pfam" id="PF01740">
    <property type="entry name" value="STAS"/>
    <property type="match status" value="1"/>
</dbReference>
<dbReference type="PANTHER" id="PTHR33495">
    <property type="entry name" value="ANTI-SIGMA FACTOR ANTAGONIST TM_1081-RELATED-RELATED"/>
    <property type="match status" value="1"/>
</dbReference>
<name>A0A432MIP4_9BACT</name>
<proteinExistence type="predicted"/>
<dbReference type="GO" id="GO:0043856">
    <property type="term" value="F:anti-sigma factor antagonist activity"/>
    <property type="evidence" value="ECO:0007669"/>
    <property type="project" value="TreeGrafter"/>
</dbReference>
<dbReference type="Proteomes" id="UP000280296">
    <property type="component" value="Unassembled WGS sequence"/>
</dbReference>
<dbReference type="Gene3D" id="3.30.750.24">
    <property type="entry name" value="STAS domain"/>
    <property type="match status" value="1"/>
</dbReference>
<dbReference type="OrthoDB" id="283701at2"/>
<protein>
    <submittedName>
        <fullName evidence="2">Anti-sigma factor antagonist</fullName>
    </submittedName>
</protein>
<dbReference type="PROSITE" id="PS50801">
    <property type="entry name" value="STAS"/>
    <property type="match status" value="1"/>
</dbReference>
<accession>A0A432MIP4</accession>
<dbReference type="AlphaFoldDB" id="A0A432MIP4"/>
<sequence length="121" mass="12957">MSDPNEPQFVAEDVDAATVARITAKEIRHPEAATALGAQLKGLVEQHSRTRIVVDLDSCRYISSTGFAALLGLGRLLRQHGGRMALCRVDPDVLVGARIIGIEQVAPIFETESQAIAHVSA</sequence>
<evidence type="ECO:0000259" key="1">
    <source>
        <dbReference type="PROSITE" id="PS50801"/>
    </source>
</evidence>
<evidence type="ECO:0000313" key="2">
    <source>
        <dbReference type="EMBL" id="RUL87075.1"/>
    </source>
</evidence>
<reference evidence="2 3" key="2">
    <citation type="submission" date="2019-01" db="EMBL/GenBank/DDBJ databases">
        <title>Tautonia sociabilis, a novel thermotolerant planctomycete of Isosphaeraceae family, isolated from a 4000 m deep subterranean habitat.</title>
        <authorList>
            <person name="Kovaleva O.L."/>
            <person name="Elcheninov A.G."/>
            <person name="Van Heerden E."/>
            <person name="Toshchakov S.V."/>
            <person name="Novikov A."/>
            <person name="Bonch-Osmolovskaya E.A."/>
            <person name="Kublanov I.V."/>
        </authorList>
    </citation>
    <scope>NUCLEOTIDE SEQUENCE [LARGE SCALE GENOMIC DNA]</scope>
    <source>
        <strain evidence="2 3">GM2012</strain>
    </source>
</reference>
<feature type="domain" description="STAS" evidence="1">
    <location>
        <begin position="32"/>
        <end position="119"/>
    </location>
</feature>
<dbReference type="CDD" id="cd07043">
    <property type="entry name" value="STAS_anti-anti-sigma_factors"/>
    <property type="match status" value="1"/>
</dbReference>
<reference evidence="2 3" key="1">
    <citation type="submission" date="2018-12" db="EMBL/GenBank/DDBJ databases">
        <authorList>
            <person name="Toschakov S.V."/>
        </authorList>
    </citation>
    <scope>NUCLEOTIDE SEQUENCE [LARGE SCALE GENOMIC DNA]</scope>
    <source>
        <strain evidence="2 3">GM2012</strain>
    </source>
</reference>
<keyword evidence="3" id="KW-1185">Reference proteome</keyword>
<dbReference type="EMBL" id="RYZH01000026">
    <property type="protein sequence ID" value="RUL87075.1"/>
    <property type="molecule type" value="Genomic_DNA"/>
</dbReference>
<dbReference type="InterPro" id="IPR002645">
    <property type="entry name" value="STAS_dom"/>
</dbReference>
<evidence type="ECO:0000313" key="3">
    <source>
        <dbReference type="Proteomes" id="UP000280296"/>
    </source>
</evidence>
<dbReference type="SUPFAM" id="SSF52091">
    <property type="entry name" value="SpoIIaa-like"/>
    <property type="match status" value="1"/>
</dbReference>
<organism evidence="2 3">
    <name type="scientific">Tautonia sociabilis</name>
    <dbReference type="NCBI Taxonomy" id="2080755"/>
    <lineage>
        <taxon>Bacteria</taxon>
        <taxon>Pseudomonadati</taxon>
        <taxon>Planctomycetota</taxon>
        <taxon>Planctomycetia</taxon>
        <taxon>Isosphaerales</taxon>
        <taxon>Isosphaeraceae</taxon>
        <taxon>Tautonia</taxon>
    </lineage>
</organism>
<dbReference type="InterPro" id="IPR036513">
    <property type="entry name" value="STAS_dom_sf"/>
</dbReference>
<comment type="caution">
    <text evidence="2">The sequence shown here is derived from an EMBL/GenBank/DDBJ whole genome shotgun (WGS) entry which is preliminary data.</text>
</comment>
<dbReference type="RefSeq" id="WP_126726119.1">
    <property type="nucleotide sequence ID" value="NZ_RYZH01000026.1"/>
</dbReference>
<dbReference type="PANTHER" id="PTHR33495:SF2">
    <property type="entry name" value="ANTI-SIGMA FACTOR ANTAGONIST TM_1081-RELATED"/>
    <property type="match status" value="1"/>
</dbReference>
<gene>
    <name evidence="2" type="ORF">TsocGM_14140</name>
</gene>